<dbReference type="InterPro" id="IPR013099">
    <property type="entry name" value="K_chnl_dom"/>
</dbReference>
<evidence type="ECO:0000313" key="3">
    <source>
        <dbReference type="EMBL" id="MBU6080867.1"/>
    </source>
</evidence>
<dbReference type="RefSeq" id="WP_216687227.1">
    <property type="nucleotide sequence ID" value="NZ_CAUPKR010000017.1"/>
</dbReference>
<feature type="domain" description="Potassium channel" evidence="2">
    <location>
        <begin position="44"/>
        <end position="123"/>
    </location>
</feature>
<evidence type="ECO:0000313" key="4">
    <source>
        <dbReference type="Proteomes" id="UP000812672"/>
    </source>
</evidence>
<keyword evidence="1" id="KW-0812">Transmembrane</keyword>
<proteinExistence type="predicted"/>
<keyword evidence="1" id="KW-0472">Membrane</keyword>
<keyword evidence="3" id="KW-0406">Ion transport</keyword>
<evidence type="ECO:0000256" key="1">
    <source>
        <dbReference type="SAM" id="Phobius"/>
    </source>
</evidence>
<gene>
    <name evidence="3" type="ORF">KQ486_07535</name>
</gene>
<keyword evidence="4" id="KW-1185">Reference proteome</keyword>
<feature type="transmembrane region" description="Helical" evidence="1">
    <location>
        <begin position="6"/>
        <end position="23"/>
    </location>
</feature>
<evidence type="ECO:0000259" key="2">
    <source>
        <dbReference type="Pfam" id="PF07885"/>
    </source>
</evidence>
<dbReference type="EMBL" id="JAHLZF010000009">
    <property type="protein sequence ID" value="MBU6080867.1"/>
    <property type="molecule type" value="Genomic_DNA"/>
</dbReference>
<reference evidence="3 4" key="1">
    <citation type="journal article" date="2011" name="Int. J. Syst. Evol. Microbiol.">
        <title>Allobacillus halotolerans gen. nov., sp. nov. isolated from shrimp paste.</title>
        <authorList>
            <person name="Sheu S.Y."/>
            <person name="Arun A.B."/>
            <person name="Jiang S.R."/>
            <person name="Young C.C."/>
            <person name="Chen W.M."/>
        </authorList>
    </citation>
    <scope>NUCLEOTIDE SEQUENCE [LARGE SCALE GENOMIC DNA]</scope>
    <source>
        <strain evidence="3 4">LMG 24826</strain>
    </source>
</reference>
<sequence>MTTILIVIALLVIVINLFYFFTNKSYKKSYFHLALFIKLFFVLSILTVAFAVLYYAIGLEQVSLRHSDENGDPVEPTFWNMFYYSGVTMLSVGFGDYVPVGISRFFSLLQASLGFLLPTAYFLTALGQKESK</sequence>
<dbReference type="GO" id="GO:0034220">
    <property type="term" value="P:monoatomic ion transmembrane transport"/>
    <property type="evidence" value="ECO:0007669"/>
    <property type="project" value="UniProtKB-KW"/>
</dbReference>
<keyword evidence="1" id="KW-1133">Transmembrane helix</keyword>
<feature type="transmembrane region" description="Helical" evidence="1">
    <location>
        <begin position="77"/>
        <end position="98"/>
    </location>
</feature>
<name>A0ABS6GP45_9BACI</name>
<organism evidence="3 4">
    <name type="scientific">Allobacillus halotolerans</name>
    <dbReference type="NCBI Taxonomy" id="570278"/>
    <lineage>
        <taxon>Bacteria</taxon>
        <taxon>Bacillati</taxon>
        <taxon>Bacillota</taxon>
        <taxon>Bacilli</taxon>
        <taxon>Bacillales</taxon>
        <taxon>Bacillaceae</taxon>
        <taxon>Allobacillus</taxon>
    </lineage>
</organism>
<keyword evidence="3" id="KW-0813">Transport</keyword>
<accession>A0ABS6GP45</accession>
<comment type="caution">
    <text evidence="3">The sequence shown here is derived from an EMBL/GenBank/DDBJ whole genome shotgun (WGS) entry which is preliminary data.</text>
</comment>
<dbReference type="Pfam" id="PF07885">
    <property type="entry name" value="Ion_trans_2"/>
    <property type="match status" value="1"/>
</dbReference>
<feature type="transmembrane region" description="Helical" evidence="1">
    <location>
        <begin position="35"/>
        <end position="57"/>
    </location>
</feature>
<feature type="transmembrane region" description="Helical" evidence="1">
    <location>
        <begin position="105"/>
        <end position="126"/>
    </location>
</feature>
<keyword evidence="3" id="KW-0407">Ion channel</keyword>
<protein>
    <submittedName>
        <fullName evidence="3">Potassium channel family protein</fullName>
    </submittedName>
</protein>
<dbReference type="Proteomes" id="UP000812672">
    <property type="component" value="Unassembled WGS sequence"/>
</dbReference>